<dbReference type="Proteomes" id="UP000198649">
    <property type="component" value="Unassembled WGS sequence"/>
</dbReference>
<evidence type="ECO:0000259" key="9">
    <source>
        <dbReference type="PROSITE" id="PS51384"/>
    </source>
</evidence>
<dbReference type="InterPro" id="IPR001433">
    <property type="entry name" value="OxRdtase_FAD/NAD-bd"/>
</dbReference>
<keyword evidence="3" id="KW-0001">2Fe-2S</keyword>
<dbReference type="EMBL" id="FOQG01000018">
    <property type="protein sequence ID" value="SFJ09386.1"/>
    <property type="molecule type" value="Genomic_DNA"/>
</dbReference>
<dbReference type="InterPro" id="IPR050415">
    <property type="entry name" value="MRET"/>
</dbReference>
<dbReference type="Pfam" id="PF00175">
    <property type="entry name" value="NAD_binding_1"/>
    <property type="match status" value="1"/>
</dbReference>
<dbReference type="RefSeq" id="WP_091116330.1">
    <property type="nucleotide sequence ID" value="NZ_BKAF01000022.1"/>
</dbReference>
<dbReference type="PROSITE" id="PS51384">
    <property type="entry name" value="FAD_FR"/>
    <property type="match status" value="1"/>
</dbReference>
<dbReference type="Pfam" id="PF00111">
    <property type="entry name" value="Fer2"/>
    <property type="match status" value="1"/>
</dbReference>
<dbReference type="InterPro" id="IPR006058">
    <property type="entry name" value="2Fe2S_fd_BS"/>
</dbReference>
<evidence type="ECO:0000256" key="7">
    <source>
        <dbReference type="ARBA" id="ARBA00023014"/>
    </source>
</evidence>
<dbReference type="InterPro" id="IPR001041">
    <property type="entry name" value="2Fe-2S_ferredoxin-type"/>
</dbReference>
<keyword evidence="4" id="KW-0479">Metal-binding</keyword>
<keyword evidence="6" id="KW-0408">Iron</keyword>
<evidence type="ECO:0000256" key="6">
    <source>
        <dbReference type="ARBA" id="ARBA00023004"/>
    </source>
</evidence>
<reference evidence="10 11" key="1">
    <citation type="submission" date="2016-10" db="EMBL/GenBank/DDBJ databases">
        <authorList>
            <person name="de Groot N.N."/>
        </authorList>
    </citation>
    <scope>NUCLEOTIDE SEQUENCE [LARGE SCALE GENOMIC DNA]</scope>
    <source>
        <strain evidence="10 11">CGMCC 1.11156</strain>
    </source>
</reference>
<dbReference type="STRING" id="1005945.SAMN05216561_11824"/>
<keyword evidence="5" id="KW-0560">Oxidoreductase</keyword>
<evidence type="ECO:0000259" key="8">
    <source>
        <dbReference type="PROSITE" id="PS51085"/>
    </source>
</evidence>
<dbReference type="SUPFAM" id="SSF63380">
    <property type="entry name" value="Riboflavin synthase domain-like"/>
    <property type="match status" value="1"/>
</dbReference>
<feature type="domain" description="FAD-binding FR-type" evidence="9">
    <location>
        <begin position="2"/>
        <end position="105"/>
    </location>
</feature>
<dbReference type="InterPro" id="IPR036010">
    <property type="entry name" value="2Fe-2S_ferredoxin-like_sf"/>
</dbReference>
<dbReference type="OrthoDB" id="3807506at2"/>
<dbReference type="PROSITE" id="PS00197">
    <property type="entry name" value="2FE2S_FER_1"/>
    <property type="match status" value="1"/>
</dbReference>
<dbReference type="SUPFAM" id="SSF52343">
    <property type="entry name" value="Ferredoxin reductase-like, C-terminal NADP-linked domain"/>
    <property type="match status" value="1"/>
</dbReference>
<proteinExistence type="predicted"/>
<dbReference type="GO" id="GO:0016491">
    <property type="term" value="F:oxidoreductase activity"/>
    <property type="evidence" value="ECO:0007669"/>
    <property type="project" value="UniProtKB-KW"/>
</dbReference>
<organism evidence="10 11">
    <name type="scientific">Nocardioides psychrotolerans</name>
    <dbReference type="NCBI Taxonomy" id="1005945"/>
    <lineage>
        <taxon>Bacteria</taxon>
        <taxon>Bacillati</taxon>
        <taxon>Actinomycetota</taxon>
        <taxon>Actinomycetes</taxon>
        <taxon>Propionibacteriales</taxon>
        <taxon>Nocardioidaceae</taxon>
        <taxon>Nocardioides</taxon>
    </lineage>
</organism>
<keyword evidence="2" id="KW-0285">Flavoprotein</keyword>
<evidence type="ECO:0000256" key="3">
    <source>
        <dbReference type="ARBA" id="ARBA00022714"/>
    </source>
</evidence>
<dbReference type="Gene3D" id="2.40.30.10">
    <property type="entry name" value="Translation factors"/>
    <property type="match status" value="1"/>
</dbReference>
<sequence length="322" mass="35103">MGEQRELRVTAMTWEAEGVLSIKLSRIESNDPLPPWQPGAHIDVYVSDGTTRQYSLCGDPRDLSSYDIAVLREPEGRGGSAYLHDELRVGQRLLVTRPKQSFALEEAPFHALVAGGVGITPILAFAEHLAREAQPFRLTYGGRTEDSMAFRTRLGGLGDRVQLLAEDRDGRPDLEEVVRQLPEGGLVYVCGPLALLRAVQAAAELVHGPDQDIVRFELFSRVGVEPAEAASLDADNYELVLARSGHTLRLAPEANILDVVLALGVDVENDCRDGICGSCITPVLAGTVDHRDLVLTKKEQAAMNQMLICCSKPTCARLELDL</sequence>
<keyword evidence="7" id="KW-0411">Iron-sulfur</keyword>
<dbReference type="PANTHER" id="PTHR47354:SF1">
    <property type="entry name" value="CARNITINE MONOOXYGENASE REDUCTASE SUBUNIT"/>
    <property type="match status" value="1"/>
</dbReference>
<dbReference type="SUPFAM" id="SSF54292">
    <property type="entry name" value="2Fe-2S ferredoxin-like"/>
    <property type="match status" value="1"/>
</dbReference>
<dbReference type="GO" id="GO:0051537">
    <property type="term" value="F:2 iron, 2 sulfur cluster binding"/>
    <property type="evidence" value="ECO:0007669"/>
    <property type="project" value="UniProtKB-KW"/>
</dbReference>
<dbReference type="PROSITE" id="PS51085">
    <property type="entry name" value="2FE2S_FER_2"/>
    <property type="match status" value="1"/>
</dbReference>
<dbReference type="GO" id="GO:0046872">
    <property type="term" value="F:metal ion binding"/>
    <property type="evidence" value="ECO:0007669"/>
    <property type="project" value="UniProtKB-KW"/>
</dbReference>
<dbReference type="InterPro" id="IPR017938">
    <property type="entry name" value="Riboflavin_synthase-like_b-brl"/>
</dbReference>
<dbReference type="CDD" id="cd06185">
    <property type="entry name" value="PDR_like"/>
    <property type="match status" value="1"/>
</dbReference>
<protein>
    <submittedName>
        <fullName evidence="10">Ferredoxin-NADP reductase</fullName>
    </submittedName>
</protein>
<dbReference type="Gene3D" id="3.10.20.30">
    <property type="match status" value="1"/>
</dbReference>
<evidence type="ECO:0000256" key="4">
    <source>
        <dbReference type="ARBA" id="ARBA00022723"/>
    </source>
</evidence>
<evidence type="ECO:0000256" key="1">
    <source>
        <dbReference type="ARBA" id="ARBA00001974"/>
    </source>
</evidence>
<evidence type="ECO:0000256" key="2">
    <source>
        <dbReference type="ARBA" id="ARBA00022630"/>
    </source>
</evidence>
<dbReference type="AlphaFoldDB" id="A0A1I3NKV1"/>
<dbReference type="PANTHER" id="PTHR47354">
    <property type="entry name" value="NADH OXIDOREDUCTASE HCR"/>
    <property type="match status" value="1"/>
</dbReference>
<feature type="domain" description="2Fe-2S ferredoxin-type" evidence="8">
    <location>
        <begin position="237"/>
        <end position="322"/>
    </location>
</feature>
<comment type="cofactor">
    <cofactor evidence="1">
        <name>FAD</name>
        <dbReference type="ChEBI" id="CHEBI:57692"/>
    </cofactor>
</comment>
<evidence type="ECO:0000256" key="5">
    <source>
        <dbReference type="ARBA" id="ARBA00023002"/>
    </source>
</evidence>
<dbReference type="InterPro" id="IPR012675">
    <property type="entry name" value="Beta-grasp_dom_sf"/>
</dbReference>
<dbReference type="PRINTS" id="PR00409">
    <property type="entry name" value="PHDIOXRDTASE"/>
</dbReference>
<dbReference type="Gene3D" id="3.40.50.80">
    <property type="entry name" value="Nucleotide-binding domain of ferredoxin-NADP reductase (FNR) module"/>
    <property type="match status" value="1"/>
</dbReference>
<name>A0A1I3NKV1_9ACTN</name>
<dbReference type="CDD" id="cd00207">
    <property type="entry name" value="fer2"/>
    <property type="match status" value="1"/>
</dbReference>
<dbReference type="InterPro" id="IPR039261">
    <property type="entry name" value="FNR_nucleotide-bd"/>
</dbReference>
<accession>A0A1I3NKV1</accession>
<evidence type="ECO:0000313" key="10">
    <source>
        <dbReference type="EMBL" id="SFJ09386.1"/>
    </source>
</evidence>
<dbReference type="InterPro" id="IPR017927">
    <property type="entry name" value="FAD-bd_FR_type"/>
</dbReference>
<evidence type="ECO:0000313" key="11">
    <source>
        <dbReference type="Proteomes" id="UP000198649"/>
    </source>
</evidence>
<gene>
    <name evidence="10" type="ORF">SAMN05216561_11824</name>
</gene>
<keyword evidence="11" id="KW-1185">Reference proteome</keyword>